<dbReference type="Proteomes" id="UP000198221">
    <property type="component" value="Chromosome I"/>
</dbReference>
<dbReference type="InterPro" id="IPR001584">
    <property type="entry name" value="Integrase_cat-core"/>
</dbReference>
<feature type="compositionally biased region" description="Basic residues" evidence="1">
    <location>
        <begin position="632"/>
        <end position="641"/>
    </location>
</feature>
<accession>A0A1C5JPF4</accession>
<dbReference type="InterPro" id="IPR012337">
    <property type="entry name" value="RNaseH-like_sf"/>
</dbReference>
<feature type="domain" description="Integrase catalytic" evidence="2">
    <location>
        <begin position="258"/>
        <end position="481"/>
    </location>
</feature>
<feature type="region of interest" description="Disordered" evidence="1">
    <location>
        <begin position="620"/>
        <end position="682"/>
    </location>
</feature>
<evidence type="ECO:0000259" key="2">
    <source>
        <dbReference type="PROSITE" id="PS50994"/>
    </source>
</evidence>
<proteinExistence type="predicted"/>
<evidence type="ECO:0000313" key="3">
    <source>
        <dbReference type="EMBL" id="SCG72464.1"/>
    </source>
</evidence>
<feature type="region of interest" description="Disordered" evidence="1">
    <location>
        <begin position="235"/>
        <end position="256"/>
    </location>
</feature>
<evidence type="ECO:0000256" key="1">
    <source>
        <dbReference type="SAM" id="MobiDB-lite"/>
    </source>
</evidence>
<organism evidence="3 4">
    <name type="scientific">Micromonospora inositola</name>
    <dbReference type="NCBI Taxonomy" id="47865"/>
    <lineage>
        <taxon>Bacteria</taxon>
        <taxon>Bacillati</taxon>
        <taxon>Actinomycetota</taxon>
        <taxon>Actinomycetes</taxon>
        <taxon>Micromonosporales</taxon>
        <taxon>Micromonosporaceae</taxon>
        <taxon>Micromonospora</taxon>
    </lineage>
</organism>
<dbReference type="AlphaFoldDB" id="A0A1C5JPF4"/>
<reference evidence="4" key="1">
    <citation type="submission" date="2016-06" db="EMBL/GenBank/DDBJ databases">
        <authorList>
            <person name="Varghese N."/>
            <person name="Submissions Spin"/>
        </authorList>
    </citation>
    <scope>NUCLEOTIDE SEQUENCE [LARGE SCALE GENOMIC DNA]</scope>
    <source>
        <strain evidence="4">DSM 43819</strain>
    </source>
</reference>
<dbReference type="GO" id="GO:0003676">
    <property type="term" value="F:nucleic acid binding"/>
    <property type="evidence" value="ECO:0007669"/>
    <property type="project" value="InterPro"/>
</dbReference>
<protein>
    <submittedName>
        <fullName evidence="3">Integrase core domain-containing protein</fullName>
    </submittedName>
</protein>
<dbReference type="InterPro" id="IPR036397">
    <property type="entry name" value="RNaseH_sf"/>
</dbReference>
<feature type="compositionally biased region" description="Basic residues" evidence="1">
    <location>
        <begin position="235"/>
        <end position="246"/>
    </location>
</feature>
<dbReference type="Gene3D" id="3.30.420.10">
    <property type="entry name" value="Ribonuclease H-like superfamily/Ribonuclease H"/>
    <property type="match status" value="1"/>
</dbReference>
<keyword evidence="4" id="KW-1185">Reference proteome</keyword>
<dbReference type="EMBL" id="LT607754">
    <property type="protein sequence ID" value="SCG72464.1"/>
    <property type="molecule type" value="Genomic_DNA"/>
</dbReference>
<dbReference type="SUPFAM" id="SSF53098">
    <property type="entry name" value="Ribonuclease H-like"/>
    <property type="match status" value="1"/>
</dbReference>
<dbReference type="PROSITE" id="PS50994">
    <property type="entry name" value="INTEGRASE"/>
    <property type="match status" value="1"/>
</dbReference>
<sequence length="700" mass="77360">MTVSRPRMLRTGDEIRLRGSLYTVTSVTGTGVRLADIVGMETTMPLTEVLTGRDLEWVSSPRGPAPLPPAGLLDGLPESAVKQALWWEQHLIELLTGVAPDTPPESAPKPEYDPRRHSLRQRELAKLTELQAAGHSVSFPTIKRLRSAYEKQGLWGLVDRRLARPAGPTGRVDERIVAATVQAIAEETNRSTGTVTRLRRRVTQILAAQHGTSAPDLPSPATFYRLVTRLSRGKHTFGSAKTRRSQAKAPQGPFGSVSAVRPGEWVQIDSTPIDVRVVLDNGMVDRAELTWMADLGTRGIPAAVLRPTTKAADAAVLLARALTPEPMRPGWADAVRLSRSVLPHRRLTALDERLEHAACRPVIVPENIVCDNGKAYISQTFRTACRAMGINFQPTHEGSPWEKGVVERSFDSLGTLFAQYVAGYVGRSVEHRGENADQDAVWSIVELQALLDEWIVTVWHNRPHDGLRHPLTPDKALTPNEQYAALVEVAGYVPVPLSADDYVELLPVAWRAITPSGIKLNRRTYDDKKGALNDYRRAHSGVTAKKGLWEVHYDPYDVTRIWVRNHHHGGWITVPWKHLRSSPAPFGELAWQHARSILRQRGQDKATEAEIAQAAAQLLDRAEQGPEQPPRTAKRDRRVAGRTRATNSPSGPRPEPAPKDEDVGEAPDVAAAGNSPDEPLAKVIPLPVFDARKEARKWRF</sequence>
<evidence type="ECO:0000313" key="4">
    <source>
        <dbReference type="Proteomes" id="UP000198221"/>
    </source>
</evidence>
<name>A0A1C5JPF4_9ACTN</name>
<dbReference type="GO" id="GO:0015074">
    <property type="term" value="P:DNA integration"/>
    <property type="evidence" value="ECO:0007669"/>
    <property type="project" value="InterPro"/>
</dbReference>
<dbReference type="OrthoDB" id="52928at2"/>
<gene>
    <name evidence="3" type="ORF">GA0070613_5086</name>
</gene>